<evidence type="ECO:0000256" key="10">
    <source>
        <dbReference type="ARBA" id="ARBA00023237"/>
    </source>
</evidence>
<sequence>MIRPTLLSAALWAVLPSAHAESASAPADTRDFDRVQVTATRTERAVSDVAATVDVIDREQLDRQLVHDIGDLVRYEPGISVTRSATRFGLGGFRIRGLDGNRVLIQTDGISMPKSFLIGSFASANRDFTDLETLKRVEIVRGPASSLYGSDALGGVVAFVTKDPADYLKDGKDSYVGLKFGYDGDWKGLLGSVTTAFGGEHWSGMVNVNHRQGQETDNKGTVRSQDYTRTAANPQERDGRSVLSKLVYAPDQSQRFRLTVEGNEDITDTDVFSAVNDTHPTPSARTTTGMTAHDKQTRARVSFAHEMDAVDAAFADSLSWQVYRQDSETTQVTDEGRTNGSRRHRQFNFDQRVYGAQAQFNKTLQGNGIEHALTWGFDGAWTEIRQKRDGYQVSATGAVSSTILPDVFPVRDFPVSKTTELGLYVQDEMRMADGRLSLVPGLRVDHYRLTPELDSIFREDNPDMAVASLTKTSVSPKLGMVWRFDEQWSLFAGYSHGFRSPPYNDVNLGFTNVMFGYTAIPNPDLKPETSNGVELGLRYIAPVAYVSVSGYWNDYKDFIESQRFVGTNAQGLMVFQSQNISEARIYGAELKAGVDFGQLSTALDGWSLRSAVAWSHGQNRTEDVPLDSVDPLRGTLGLMYDRQAWGVELAGTFARRKDRVASAATYRPAGYGVLDLMAHWQFAPGATFNVGVFNLGDRTYIDWSGITSTLATGSTVVDRFSNPGRTVSASLAVSW</sequence>
<evidence type="ECO:0000259" key="14">
    <source>
        <dbReference type="Pfam" id="PF00593"/>
    </source>
</evidence>
<dbReference type="PANTHER" id="PTHR30069:SF29">
    <property type="entry name" value="HEMOGLOBIN AND HEMOGLOBIN-HAPTOGLOBIN-BINDING PROTEIN 1-RELATED"/>
    <property type="match status" value="1"/>
</dbReference>
<accession>A0ABU5V142</accession>
<keyword evidence="7 12" id="KW-0798">TonB box</keyword>
<feature type="domain" description="TonB-dependent receptor-like beta-barrel" evidence="14">
    <location>
        <begin position="267"/>
        <end position="695"/>
    </location>
</feature>
<dbReference type="InterPro" id="IPR010949">
    <property type="entry name" value="TonB_Hb/transfer/lactofer_rcpt"/>
</dbReference>
<name>A0ABU5V142_9GAMM</name>
<keyword evidence="4 11" id="KW-1134">Transmembrane beta strand</keyword>
<evidence type="ECO:0000256" key="9">
    <source>
        <dbReference type="ARBA" id="ARBA00023170"/>
    </source>
</evidence>
<keyword evidence="3 11" id="KW-0813">Transport</keyword>
<dbReference type="RefSeq" id="WP_132864963.1">
    <property type="nucleotide sequence ID" value="NZ_JAYFUH010000066.1"/>
</dbReference>
<dbReference type="Pfam" id="PF00593">
    <property type="entry name" value="TonB_dep_Rec_b-barrel"/>
    <property type="match status" value="1"/>
</dbReference>
<dbReference type="Pfam" id="PF07715">
    <property type="entry name" value="Plug"/>
    <property type="match status" value="1"/>
</dbReference>
<keyword evidence="5 11" id="KW-0812">Transmembrane</keyword>
<dbReference type="Gene3D" id="2.40.170.20">
    <property type="entry name" value="TonB-dependent receptor, beta-barrel domain"/>
    <property type="match status" value="1"/>
</dbReference>
<evidence type="ECO:0000256" key="1">
    <source>
        <dbReference type="ARBA" id="ARBA00004571"/>
    </source>
</evidence>
<dbReference type="CDD" id="cd01347">
    <property type="entry name" value="ligand_gated_channel"/>
    <property type="match status" value="1"/>
</dbReference>
<dbReference type="InterPro" id="IPR036942">
    <property type="entry name" value="Beta-barrel_TonB_sf"/>
</dbReference>
<organism evidence="16 17">
    <name type="scientific">Stenotrophomonas capsici</name>
    <dbReference type="NCBI Taxonomy" id="3110230"/>
    <lineage>
        <taxon>Bacteria</taxon>
        <taxon>Pseudomonadati</taxon>
        <taxon>Pseudomonadota</taxon>
        <taxon>Gammaproteobacteria</taxon>
        <taxon>Lysobacterales</taxon>
        <taxon>Lysobacteraceae</taxon>
        <taxon>Stenotrophomonas</taxon>
    </lineage>
</organism>
<dbReference type="InterPro" id="IPR000531">
    <property type="entry name" value="Beta-barrel_TonB"/>
</dbReference>
<protein>
    <submittedName>
        <fullName evidence="16">TonB-dependent hemoglobin/transferrin/lactoferrin family receptor</fullName>
    </submittedName>
</protein>
<evidence type="ECO:0000313" key="16">
    <source>
        <dbReference type="EMBL" id="MEA5667061.1"/>
    </source>
</evidence>
<evidence type="ECO:0000256" key="6">
    <source>
        <dbReference type="ARBA" id="ARBA00022729"/>
    </source>
</evidence>
<dbReference type="PROSITE" id="PS52016">
    <property type="entry name" value="TONB_DEPENDENT_REC_3"/>
    <property type="match status" value="1"/>
</dbReference>
<comment type="caution">
    <text evidence="16">The sequence shown here is derived from an EMBL/GenBank/DDBJ whole genome shotgun (WGS) entry which is preliminary data.</text>
</comment>
<evidence type="ECO:0000256" key="12">
    <source>
        <dbReference type="RuleBase" id="RU003357"/>
    </source>
</evidence>
<dbReference type="NCBIfam" id="TIGR01785">
    <property type="entry name" value="TonB-hemin"/>
    <property type="match status" value="1"/>
</dbReference>
<dbReference type="SUPFAM" id="SSF56935">
    <property type="entry name" value="Porins"/>
    <property type="match status" value="1"/>
</dbReference>
<evidence type="ECO:0000256" key="8">
    <source>
        <dbReference type="ARBA" id="ARBA00023136"/>
    </source>
</evidence>
<keyword evidence="8 11" id="KW-0472">Membrane</keyword>
<keyword evidence="17" id="KW-1185">Reference proteome</keyword>
<evidence type="ECO:0000259" key="15">
    <source>
        <dbReference type="Pfam" id="PF07715"/>
    </source>
</evidence>
<evidence type="ECO:0000256" key="4">
    <source>
        <dbReference type="ARBA" id="ARBA00022452"/>
    </source>
</evidence>
<dbReference type="Gene3D" id="2.170.130.10">
    <property type="entry name" value="TonB-dependent receptor, plug domain"/>
    <property type="match status" value="1"/>
</dbReference>
<dbReference type="InterPro" id="IPR012910">
    <property type="entry name" value="Plug_dom"/>
</dbReference>
<dbReference type="InterPro" id="IPR011276">
    <property type="entry name" value="TonB_haem/Hb_rcpt"/>
</dbReference>
<evidence type="ECO:0000256" key="11">
    <source>
        <dbReference type="PROSITE-ProRule" id="PRU01360"/>
    </source>
</evidence>
<dbReference type="Proteomes" id="UP001301653">
    <property type="component" value="Unassembled WGS sequence"/>
</dbReference>
<dbReference type="InterPro" id="IPR037066">
    <property type="entry name" value="Plug_dom_sf"/>
</dbReference>
<keyword evidence="10 11" id="KW-0998">Cell outer membrane</keyword>
<dbReference type="PANTHER" id="PTHR30069">
    <property type="entry name" value="TONB-DEPENDENT OUTER MEMBRANE RECEPTOR"/>
    <property type="match status" value="1"/>
</dbReference>
<comment type="similarity">
    <text evidence="2">Belongs to the TonB-dependent receptor family. Hemoglobin/haptoglobin binding protein subfamily.</text>
</comment>
<dbReference type="InterPro" id="IPR039426">
    <property type="entry name" value="TonB-dep_rcpt-like"/>
</dbReference>
<reference evidence="16 17" key="1">
    <citation type="submission" date="2023-12" db="EMBL/GenBank/DDBJ databases">
        <title>Stenotrophomonas guangdongensis sp. nov., isolated from wilted pepper plants (Capsicum annuum).</title>
        <authorList>
            <person name="Qiu M."/>
            <person name="Li Y."/>
            <person name="Liu Q."/>
            <person name="Zhang X."/>
            <person name="Huang Y."/>
            <person name="Guo R."/>
            <person name="Hu M."/>
            <person name="Zhou J."/>
            <person name="Zhou X."/>
        </authorList>
    </citation>
    <scope>NUCLEOTIDE SEQUENCE [LARGE SCALE GENOMIC DNA]</scope>
    <source>
        <strain evidence="16 17">MH1</strain>
    </source>
</reference>
<comment type="subcellular location">
    <subcellularLocation>
        <location evidence="1 11">Cell outer membrane</location>
        <topology evidence="1 11">Multi-pass membrane protein</topology>
    </subcellularLocation>
</comment>
<evidence type="ECO:0000313" key="17">
    <source>
        <dbReference type="Proteomes" id="UP001301653"/>
    </source>
</evidence>
<dbReference type="NCBIfam" id="TIGR01786">
    <property type="entry name" value="TonB-hemlactrns"/>
    <property type="match status" value="1"/>
</dbReference>
<evidence type="ECO:0000256" key="13">
    <source>
        <dbReference type="SAM" id="SignalP"/>
    </source>
</evidence>
<evidence type="ECO:0000256" key="7">
    <source>
        <dbReference type="ARBA" id="ARBA00023077"/>
    </source>
</evidence>
<evidence type="ECO:0000256" key="3">
    <source>
        <dbReference type="ARBA" id="ARBA00022448"/>
    </source>
</evidence>
<evidence type="ECO:0000256" key="2">
    <source>
        <dbReference type="ARBA" id="ARBA00008143"/>
    </source>
</evidence>
<proteinExistence type="inferred from homology"/>
<keyword evidence="9 16" id="KW-0675">Receptor</keyword>
<keyword evidence="6 13" id="KW-0732">Signal</keyword>
<feature type="domain" description="TonB-dependent receptor plug" evidence="15">
    <location>
        <begin position="46"/>
        <end position="156"/>
    </location>
</feature>
<feature type="signal peptide" evidence="13">
    <location>
        <begin position="1"/>
        <end position="20"/>
    </location>
</feature>
<dbReference type="EMBL" id="JAYFUH010000066">
    <property type="protein sequence ID" value="MEA5667061.1"/>
    <property type="molecule type" value="Genomic_DNA"/>
</dbReference>
<gene>
    <name evidence="16" type="ORF">VA603_05855</name>
</gene>
<evidence type="ECO:0000256" key="5">
    <source>
        <dbReference type="ARBA" id="ARBA00022692"/>
    </source>
</evidence>
<feature type="chain" id="PRO_5045136627" evidence="13">
    <location>
        <begin position="21"/>
        <end position="735"/>
    </location>
</feature>